<keyword evidence="1" id="KW-0472">Membrane</keyword>
<comment type="caution">
    <text evidence="2">The sequence shown here is derived from an EMBL/GenBank/DDBJ whole genome shotgun (WGS) entry which is preliminary data.</text>
</comment>
<evidence type="ECO:0000313" key="3">
    <source>
        <dbReference type="Proteomes" id="UP000319619"/>
    </source>
</evidence>
<keyword evidence="1" id="KW-1133">Transmembrane helix</keyword>
<gene>
    <name evidence="2" type="ORF">CEE37_02480</name>
</gene>
<organism evidence="2 3">
    <name type="scientific">candidate division LCP-89 bacterium B3_LCP</name>
    <dbReference type="NCBI Taxonomy" id="2012998"/>
    <lineage>
        <taxon>Bacteria</taxon>
        <taxon>Pseudomonadati</taxon>
        <taxon>Bacteria division LCP-89</taxon>
    </lineage>
</organism>
<dbReference type="EMBL" id="NJBN01000001">
    <property type="protein sequence ID" value="TKJ42575.1"/>
    <property type="molecule type" value="Genomic_DNA"/>
</dbReference>
<reference evidence="2 3" key="1">
    <citation type="submission" date="2017-06" db="EMBL/GenBank/DDBJ databases">
        <title>Novel microbial phyla capable of carbon fixation and sulfur reduction in deep-sea sediments.</title>
        <authorList>
            <person name="Huang J."/>
            <person name="Baker B."/>
            <person name="Wang Y."/>
        </authorList>
    </citation>
    <scope>NUCLEOTIDE SEQUENCE [LARGE SCALE GENOMIC DNA]</scope>
    <source>
        <strain evidence="2">B3_LCP</strain>
    </source>
</reference>
<proteinExistence type="predicted"/>
<accession>A0A532V5U6</accession>
<feature type="transmembrane region" description="Helical" evidence="1">
    <location>
        <begin position="6"/>
        <end position="26"/>
    </location>
</feature>
<name>A0A532V5U6_UNCL8</name>
<evidence type="ECO:0000313" key="2">
    <source>
        <dbReference type="EMBL" id="TKJ42575.1"/>
    </source>
</evidence>
<evidence type="ECO:0000256" key="1">
    <source>
        <dbReference type="SAM" id="Phobius"/>
    </source>
</evidence>
<dbReference type="Proteomes" id="UP000319619">
    <property type="component" value="Unassembled WGS sequence"/>
</dbReference>
<protein>
    <submittedName>
        <fullName evidence="2">Uncharacterized protein</fullName>
    </submittedName>
</protein>
<dbReference type="AlphaFoldDB" id="A0A532V5U6"/>
<sequence length="90" mass="10269">MTIFIVIITSSLLLFFLIRLLFVQYLKKEAVACAKSYLNKAINNRFEALEVAGIFLVIFIRLTESQLLYSSLIKEINVSIQKLDSGIILQ</sequence>
<keyword evidence="1" id="KW-0812">Transmembrane</keyword>